<accession>A0AAV3NHQ9</accession>
<evidence type="ECO:0000313" key="2">
    <source>
        <dbReference type="EMBL" id="GAA0138864.1"/>
    </source>
</evidence>
<proteinExistence type="predicted"/>
<dbReference type="InterPro" id="IPR043502">
    <property type="entry name" value="DNA/RNA_pol_sf"/>
</dbReference>
<dbReference type="Pfam" id="PF07727">
    <property type="entry name" value="RVT_2"/>
    <property type="match status" value="1"/>
</dbReference>
<comment type="caution">
    <text evidence="2">The sequence shown here is derived from an EMBL/GenBank/DDBJ whole genome shotgun (WGS) entry which is preliminary data.</text>
</comment>
<evidence type="ECO:0000259" key="1">
    <source>
        <dbReference type="Pfam" id="PF07727"/>
    </source>
</evidence>
<keyword evidence="3" id="KW-1185">Reference proteome</keyword>
<evidence type="ECO:0000313" key="3">
    <source>
        <dbReference type="Proteomes" id="UP001454036"/>
    </source>
</evidence>
<organism evidence="2 3">
    <name type="scientific">Lithospermum erythrorhizon</name>
    <name type="common">Purple gromwell</name>
    <name type="synonym">Lithospermum officinale var. erythrorhizon</name>
    <dbReference type="NCBI Taxonomy" id="34254"/>
    <lineage>
        <taxon>Eukaryota</taxon>
        <taxon>Viridiplantae</taxon>
        <taxon>Streptophyta</taxon>
        <taxon>Embryophyta</taxon>
        <taxon>Tracheophyta</taxon>
        <taxon>Spermatophyta</taxon>
        <taxon>Magnoliopsida</taxon>
        <taxon>eudicotyledons</taxon>
        <taxon>Gunneridae</taxon>
        <taxon>Pentapetalae</taxon>
        <taxon>asterids</taxon>
        <taxon>lamiids</taxon>
        <taxon>Boraginales</taxon>
        <taxon>Boraginaceae</taxon>
        <taxon>Boraginoideae</taxon>
        <taxon>Lithospermeae</taxon>
        <taxon>Lithospermum</taxon>
    </lineage>
</organism>
<reference evidence="2 3" key="1">
    <citation type="submission" date="2024-01" db="EMBL/GenBank/DDBJ databases">
        <title>The complete chloroplast genome sequence of Lithospermum erythrorhizon: insights into the phylogenetic relationship among Boraginaceae species and the maternal lineages of purple gromwells.</title>
        <authorList>
            <person name="Okada T."/>
            <person name="Watanabe K."/>
        </authorList>
    </citation>
    <scope>NUCLEOTIDE SEQUENCE [LARGE SCALE GENOMIC DNA]</scope>
</reference>
<protein>
    <recommendedName>
        <fullName evidence="1">Reverse transcriptase Ty1/copia-type domain-containing protein</fullName>
    </recommendedName>
</protein>
<name>A0AAV3NHQ9_LITER</name>
<dbReference type="AlphaFoldDB" id="A0AAV3NHQ9"/>
<feature type="domain" description="Reverse transcriptase Ty1/copia-type" evidence="1">
    <location>
        <begin position="9"/>
        <end position="82"/>
    </location>
</feature>
<dbReference type="InterPro" id="IPR013103">
    <property type="entry name" value="RVT_2"/>
</dbReference>
<dbReference type="SUPFAM" id="SSF56672">
    <property type="entry name" value="DNA/RNA polymerases"/>
    <property type="match status" value="1"/>
</dbReference>
<dbReference type="Proteomes" id="UP001454036">
    <property type="component" value="Unassembled WGS sequence"/>
</dbReference>
<dbReference type="EMBL" id="BAABME010015006">
    <property type="protein sequence ID" value="GAA0138864.1"/>
    <property type="molecule type" value="Genomic_DNA"/>
</dbReference>
<gene>
    <name evidence="2" type="ORF">LIER_34995</name>
</gene>
<sequence length="134" mass="15123">MNYDGSFERYKTRLVDDGKTQHVGINCGETFSPVVKPATIRTVLTLALSKSWCIHQLDVNNAFLHGDLHETIYMYQPTGFRDSIHPDYGVDTAYILLYVDHIILTASSESFRRSIMSSLNVEFAMKVLGGSIIF</sequence>